<dbReference type="GeneID" id="20038347"/>
<evidence type="ECO:0000313" key="2">
    <source>
        <dbReference type="EMBL" id="EUD66439.1"/>
    </source>
</evidence>
<dbReference type="EMBL" id="KI965471">
    <property type="protein sequence ID" value="EUD66439.1"/>
    <property type="molecule type" value="Genomic_DNA"/>
</dbReference>
<proteinExistence type="predicted"/>
<organism evidence="2 3">
    <name type="scientific">Plasmodium inui San Antonio 1</name>
    <dbReference type="NCBI Taxonomy" id="1237626"/>
    <lineage>
        <taxon>Eukaryota</taxon>
        <taxon>Sar</taxon>
        <taxon>Alveolata</taxon>
        <taxon>Apicomplexa</taxon>
        <taxon>Aconoidasida</taxon>
        <taxon>Haemosporida</taxon>
        <taxon>Plasmodiidae</taxon>
        <taxon>Plasmodium</taxon>
        <taxon>Plasmodium (Plasmodium)</taxon>
    </lineage>
</organism>
<sequence>MKEVEKKKRNGFYQLNQLHELCKRRKPCESRKGSKVHERNAPPHATHPQVSKHSQGVTGQARSRAGNHTGSCTFHNKVTFLEGQPTFPHVSPSTGKQLCLQRALFSSCARARFRDYTELTKEEVNDLVCH</sequence>
<feature type="compositionally biased region" description="Basic and acidic residues" evidence="1">
    <location>
        <begin position="27"/>
        <end position="41"/>
    </location>
</feature>
<accession>W7ABG1</accession>
<name>W7ABG1_9APIC</name>
<feature type="compositionally biased region" description="Polar residues" evidence="1">
    <location>
        <begin position="48"/>
        <end position="70"/>
    </location>
</feature>
<dbReference type="AlphaFoldDB" id="W7ABG1"/>
<reference evidence="2 3" key="1">
    <citation type="submission" date="2013-02" db="EMBL/GenBank/DDBJ databases">
        <title>The Genome Sequence of Plasmodium inui San Antonio 1.</title>
        <authorList>
            <consortium name="The Broad Institute Genome Sequencing Platform"/>
            <consortium name="The Broad Institute Genome Sequencing Center for Infectious Disease"/>
            <person name="Neafsey D."/>
            <person name="Cheeseman I."/>
            <person name="Volkman S."/>
            <person name="Adams J."/>
            <person name="Walker B."/>
            <person name="Young S.K."/>
            <person name="Zeng Q."/>
            <person name="Gargeya S."/>
            <person name="Fitzgerald M."/>
            <person name="Haas B."/>
            <person name="Abouelleil A."/>
            <person name="Alvarado L."/>
            <person name="Arachchi H.M."/>
            <person name="Berlin A.M."/>
            <person name="Chapman S.B."/>
            <person name="Dewar J."/>
            <person name="Goldberg J."/>
            <person name="Griggs A."/>
            <person name="Gujja S."/>
            <person name="Hansen M."/>
            <person name="Howarth C."/>
            <person name="Imamovic A."/>
            <person name="Larimer J."/>
            <person name="McCowan C."/>
            <person name="Murphy C."/>
            <person name="Neiman D."/>
            <person name="Pearson M."/>
            <person name="Priest M."/>
            <person name="Roberts A."/>
            <person name="Saif S."/>
            <person name="Shea T."/>
            <person name="Sisk P."/>
            <person name="Sykes S."/>
            <person name="Wortman J."/>
            <person name="Nusbaum C."/>
            <person name="Birren B."/>
        </authorList>
    </citation>
    <scope>NUCLEOTIDE SEQUENCE [LARGE SCALE GENOMIC DNA]</scope>
    <source>
        <strain evidence="2 3">San Antonio 1</strain>
    </source>
</reference>
<feature type="region of interest" description="Disordered" evidence="1">
    <location>
        <begin position="24"/>
        <end position="70"/>
    </location>
</feature>
<evidence type="ECO:0000313" key="3">
    <source>
        <dbReference type="Proteomes" id="UP000030640"/>
    </source>
</evidence>
<dbReference type="VEuPathDB" id="PlasmoDB:C922_03073"/>
<dbReference type="RefSeq" id="XP_008816887.1">
    <property type="nucleotide sequence ID" value="XM_008818665.1"/>
</dbReference>
<protein>
    <submittedName>
        <fullName evidence="2">Uncharacterized protein</fullName>
    </submittedName>
</protein>
<keyword evidence="3" id="KW-1185">Reference proteome</keyword>
<evidence type="ECO:0000256" key="1">
    <source>
        <dbReference type="SAM" id="MobiDB-lite"/>
    </source>
</evidence>
<gene>
    <name evidence="2" type="ORF">C922_03073</name>
</gene>
<dbReference type="Proteomes" id="UP000030640">
    <property type="component" value="Unassembled WGS sequence"/>
</dbReference>